<evidence type="ECO:0008006" key="14">
    <source>
        <dbReference type="Google" id="ProtNLM"/>
    </source>
</evidence>
<keyword evidence="7" id="KW-1133">Transmembrane helix</keyword>
<keyword evidence="13" id="KW-1185">Reference proteome</keyword>
<evidence type="ECO:0000313" key="13">
    <source>
        <dbReference type="Proteomes" id="UP001305779"/>
    </source>
</evidence>
<evidence type="ECO:0000256" key="7">
    <source>
        <dbReference type="ARBA" id="ARBA00022989"/>
    </source>
</evidence>
<evidence type="ECO:0000256" key="11">
    <source>
        <dbReference type="RuleBase" id="RU000488"/>
    </source>
</evidence>
<evidence type="ECO:0000256" key="4">
    <source>
        <dbReference type="ARBA" id="ARBA00022692"/>
    </source>
</evidence>
<keyword evidence="6" id="KW-0999">Mitochondrion inner membrane</keyword>
<feature type="repeat" description="Solcar" evidence="10">
    <location>
        <begin position="14"/>
        <end position="104"/>
    </location>
</feature>
<proteinExistence type="inferred from homology"/>
<dbReference type="PRINTS" id="PR00926">
    <property type="entry name" value="MITOCARRIER"/>
</dbReference>
<dbReference type="Gene3D" id="1.50.40.10">
    <property type="entry name" value="Mitochondrial carrier domain"/>
    <property type="match status" value="1"/>
</dbReference>
<evidence type="ECO:0000256" key="9">
    <source>
        <dbReference type="ARBA" id="ARBA00023136"/>
    </source>
</evidence>
<feature type="repeat" description="Solcar" evidence="10">
    <location>
        <begin position="114"/>
        <end position="208"/>
    </location>
</feature>
<keyword evidence="3 11" id="KW-0813">Transport</keyword>
<organism evidence="12 13">
    <name type="scientific">Zasmidium cellare</name>
    <name type="common">Wine cellar mold</name>
    <name type="synonym">Racodium cellare</name>
    <dbReference type="NCBI Taxonomy" id="395010"/>
    <lineage>
        <taxon>Eukaryota</taxon>
        <taxon>Fungi</taxon>
        <taxon>Dikarya</taxon>
        <taxon>Ascomycota</taxon>
        <taxon>Pezizomycotina</taxon>
        <taxon>Dothideomycetes</taxon>
        <taxon>Dothideomycetidae</taxon>
        <taxon>Mycosphaerellales</taxon>
        <taxon>Mycosphaerellaceae</taxon>
        <taxon>Zasmidium</taxon>
    </lineage>
</organism>
<reference evidence="12 13" key="1">
    <citation type="journal article" date="2023" name="G3 (Bethesda)">
        <title>A chromosome-level genome assembly of Zasmidium syzygii isolated from banana leaves.</title>
        <authorList>
            <person name="van Westerhoven A.C."/>
            <person name="Mehrabi R."/>
            <person name="Talebi R."/>
            <person name="Steentjes M.B.F."/>
            <person name="Corcolon B."/>
            <person name="Chong P.A."/>
            <person name="Kema G.H.J."/>
            <person name="Seidl M.F."/>
        </authorList>
    </citation>
    <scope>NUCLEOTIDE SEQUENCE [LARGE SCALE GENOMIC DNA]</scope>
    <source>
        <strain evidence="12 13">P124</strain>
    </source>
</reference>
<dbReference type="Pfam" id="PF00153">
    <property type="entry name" value="Mito_carr"/>
    <property type="match status" value="3"/>
</dbReference>
<dbReference type="PROSITE" id="PS50920">
    <property type="entry name" value="SOLCAR"/>
    <property type="match status" value="3"/>
</dbReference>
<accession>A0ABR0EBT8</accession>
<dbReference type="PANTHER" id="PTHR45788">
    <property type="entry name" value="SUCCINATE/FUMARATE MITOCHONDRIAL TRANSPORTER-RELATED"/>
    <property type="match status" value="1"/>
</dbReference>
<evidence type="ECO:0000256" key="10">
    <source>
        <dbReference type="PROSITE-ProRule" id="PRU00282"/>
    </source>
</evidence>
<dbReference type="InterPro" id="IPR049563">
    <property type="entry name" value="TXTP-like"/>
</dbReference>
<comment type="caution">
    <text evidence="12">The sequence shown here is derived from an EMBL/GenBank/DDBJ whole genome shotgun (WGS) entry which is preliminary data.</text>
</comment>
<dbReference type="EMBL" id="JAXOVC010000007">
    <property type="protein sequence ID" value="KAK4498726.1"/>
    <property type="molecule type" value="Genomic_DNA"/>
</dbReference>
<evidence type="ECO:0000313" key="12">
    <source>
        <dbReference type="EMBL" id="KAK4498726.1"/>
    </source>
</evidence>
<dbReference type="InterPro" id="IPR018108">
    <property type="entry name" value="MCP_transmembrane"/>
</dbReference>
<dbReference type="PANTHER" id="PTHR45788:SF2">
    <property type="entry name" value="SUCCINATE_FUMARATE MITOCHONDRIAL TRANSPORTER"/>
    <property type="match status" value="1"/>
</dbReference>
<dbReference type="SUPFAM" id="SSF103506">
    <property type="entry name" value="Mitochondrial carrier"/>
    <property type="match status" value="1"/>
</dbReference>
<name>A0ABR0EBT8_ZASCE</name>
<keyword evidence="4 10" id="KW-0812">Transmembrane</keyword>
<sequence length="316" mass="33978">MSGSRANRSGKRPASATTNLIAGGGAGMMDALICFPLDTIKVRMQLARRTLEAGVRTKGFIGTAYDIAKRENFIGFYRGLGAVTAGIIPKIGIRFASYDYYKQALVGKENTSNASMSATFFAGLAAGVTEAVLVVTPMELVKIRLQAQNHHTPGNTTPLKYRNAAHALLTILREEGPASLWRGVSFTALRQGSNTAANFTVYTPLKALAERNRVDQSVPLPSYHIAFIGLLAGAVGPLCNAPIDTIKTRLQRTPTEAERAQTSTQRVVTICSTLYRQGGLGAFWAGIVPRVARVAPGQAVTFAAYEFLRDQLEKLS</sequence>
<evidence type="ECO:0000256" key="1">
    <source>
        <dbReference type="ARBA" id="ARBA00004448"/>
    </source>
</evidence>
<gene>
    <name evidence="12" type="ORF">PRZ48_009236</name>
</gene>
<comment type="similarity">
    <text evidence="2 11">Belongs to the mitochondrial carrier (TC 2.A.29) family.</text>
</comment>
<dbReference type="Proteomes" id="UP001305779">
    <property type="component" value="Unassembled WGS sequence"/>
</dbReference>
<protein>
    <recommendedName>
        <fullName evidence="14">Mitochondrial carrier</fullName>
    </recommendedName>
</protein>
<keyword evidence="5" id="KW-0677">Repeat</keyword>
<evidence type="ECO:0000256" key="2">
    <source>
        <dbReference type="ARBA" id="ARBA00006375"/>
    </source>
</evidence>
<keyword evidence="8" id="KW-0496">Mitochondrion</keyword>
<evidence type="ECO:0000256" key="3">
    <source>
        <dbReference type="ARBA" id="ARBA00022448"/>
    </source>
</evidence>
<comment type="subcellular location">
    <subcellularLocation>
        <location evidence="1">Mitochondrion inner membrane</location>
        <topology evidence="1">Multi-pass membrane protein</topology>
    </subcellularLocation>
</comment>
<evidence type="ECO:0000256" key="6">
    <source>
        <dbReference type="ARBA" id="ARBA00022792"/>
    </source>
</evidence>
<evidence type="ECO:0000256" key="8">
    <source>
        <dbReference type="ARBA" id="ARBA00023128"/>
    </source>
</evidence>
<dbReference type="InterPro" id="IPR023395">
    <property type="entry name" value="MCP_dom_sf"/>
</dbReference>
<keyword evidence="9 10" id="KW-0472">Membrane</keyword>
<evidence type="ECO:0000256" key="5">
    <source>
        <dbReference type="ARBA" id="ARBA00022737"/>
    </source>
</evidence>
<feature type="repeat" description="Solcar" evidence="10">
    <location>
        <begin position="220"/>
        <end position="311"/>
    </location>
</feature>
<dbReference type="InterPro" id="IPR002067">
    <property type="entry name" value="MCP"/>
</dbReference>